<evidence type="ECO:0000313" key="1">
    <source>
        <dbReference type="EMBL" id="NHZ64893.1"/>
    </source>
</evidence>
<accession>A0ABX0MXT3</accession>
<comment type="caution">
    <text evidence="1">The sequence shown here is derived from an EMBL/GenBank/DDBJ whole genome shotgun (WGS) entry which is preliminary data.</text>
</comment>
<dbReference type="EMBL" id="WHJF01000065">
    <property type="protein sequence ID" value="NHZ64893.1"/>
    <property type="molecule type" value="Genomic_DNA"/>
</dbReference>
<dbReference type="Gene3D" id="1.10.530.10">
    <property type="match status" value="1"/>
</dbReference>
<reference evidence="1 2" key="1">
    <citation type="submission" date="2019-10" db="EMBL/GenBank/DDBJ databases">
        <title>Taxonomy of Antarctic Massilia spp.: description of Massilia rubra sp. nov., Massilia aquatica sp. nov., Massilia mucilaginosa sp. nov., Massilia frigida sp. nov. isolated from streams, lakes and regoliths.</title>
        <authorList>
            <person name="Holochova P."/>
            <person name="Sedlacek I."/>
            <person name="Kralova S."/>
            <person name="Maslanova I."/>
            <person name="Busse H.-J."/>
            <person name="Stankova E."/>
            <person name="Vrbovska V."/>
            <person name="Kovarovic V."/>
            <person name="Bartak M."/>
            <person name="Svec P."/>
            <person name="Pantucek R."/>
        </authorList>
    </citation>
    <scope>NUCLEOTIDE SEQUENCE [LARGE SCALE GENOMIC DNA]</scope>
    <source>
        <strain evidence="1 2">CCM 8694</strain>
    </source>
</reference>
<gene>
    <name evidence="1" type="ORF">F1735_21755</name>
</gene>
<evidence type="ECO:0008006" key="3">
    <source>
        <dbReference type="Google" id="ProtNLM"/>
    </source>
</evidence>
<evidence type="ECO:0000313" key="2">
    <source>
        <dbReference type="Proteomes" id="UP000610594"/>
    </source>
</evidence>
<dbReference type="Proteomes" id="UP000610594">
    <property type="component" value="Unassembled WGS sequence"/>
</dbReference>
<dbReference type="RefSeq" id="WP_167238907.1">
    <property type="nucleotide sequence ID" value="NZ_WHJF01000065.1"/>
</dbReference>
<keyword evidence="2" id="KW-1185">Reference proteome</keyword>
<protein>
    <recommendedName>
        <fullName evidence="3">Mannosyl-glycoprotein endo-beta-N-acetylglucosamidase-like domain-containing protein</fullName>
    </recommendedName>
</protein>
<organism evidence="1 2">
    <name type="scientific">Massilia genomosp. 1</name>
    <dbReference type="NCBI Taxonomy" id="2609280"/>
    <lineage>
        <taxon>Bacteria</taxon>
        <taxon>Pseudomonadati</taxon>
        <taxon>Pseudomonadota</taxon>
        <taxon>Betaproteobacteria</taxon>
        <taxon>Burkholderiales</taxon>
        <taxon>Oxalobacteraceae</taxon>
        <taxon>Telluria group</taxon>
        <taxon>Massilia</taxon>
    </lineage>
</organism>
<proteinExistence type="predicted"/>
<name>A0ABX0MXT3_9BURK</name>
<sequence>MHKACNVDYAVLFVATHLKDAKIVADRLHIPTENLLGLAAHECEHGRNRFAKDGNGFFSMRAPAEFQTGSLTALKDPKVKVATFGSFRMAAESFAKKYGPGVYGIRDAGEFSKKLIQLRFNSGNSRDGGMDGWARKVELAIDMVRVRMQCGS</sequence>